<feature type="chain" id="PRO_5046322369" evidence="2">
    <location>
        <begin position="26"/>
        <end position="557"/>
    </location>
</feature>
<name>A0ABW3UHB3_9BACL</name>
<sequence>MKKRIIACLLLGASMACTISAVGYAQTVDSGLPVRTKESIESKWATYNPEGYQGQIYDEIPVISTEKYSPGKVNISYLRGGLARANFYRYISGLPDNLELEEGFSRSAQYGAVISAAVYGNLTQEPKQPKNMDNDFYYIARSSARNSNVITVDASRGNKAAKAIDRYMGGSIFDLFKEEYYGADKSGYGKDRLTTGPNLQLLDPYLKKIGIGLASRDNQAYYTVLDFTDLSSRDVFNYSYIPYPAQGYFPADVFRENQAWTIMLSSASFSQIKDEVYVELTRQSDQYKWTSRSTDDSHRLYLNLQLGVNWGDRIHFQPKELDKIRDGDVFTVKVTGLKTSSDEAAELKYDVKFFYINKVSVEPDDKEKPSSRPSAPEATVPADTGNKGEPNQKPSDIQFPDIAGHWSESTVKWGIAKGIVDGYADGKFQPDRQVSEEEFLSMLLKAFGHKTDSNSGAGWSDSLYTFAMEHKYPVKGAENRAARSQMITRESMAEIVAAADGEPLLNDEAIGYLLTKSYAEGRTDNGAAGFAGQEGLTRSEALQIIRNVQEHGIKSLQ</sequence>
<organism evidence="4 5">
    <name type="scientific">Paenibacillus vulneris</name>
    <dbReference type="NCBI Taxonomy" id="1133364"/>
    <lineage>
        <taxon>Bacteria</taxon>
        <taxon>Bacillati</taxon>
        <taxon>Bacillota</taxon>
        <taxon>Bacilli</taxon>
        <taxon>Bacillales</taxon>
        <taxon>Paenibacillaceae</taxon>
        <taxon>Paenibacillus</taxon>
    </lineage>
</organism>
<feature type="domain" description="SLH" evidence="3">
    <location>
        <begin position="394"/>
        <end position="457"/>
    </location>
</feature>
<dbReference type="EMBL" id="JBHTLU010000013">
    <property type="protein sequence ID" value="MFD1220118.1"/>
    <property type="molecule type" value="Genomic_DNA"/>
</dbReference>
<dbReference type="RefSeq" id="WP_345586893.1">
    <property type="nucleotide sequence ID" value="NZ_BAABJG010000006.1"/>
</dbReference>
<dbReference type="Pfam" id="PF00395">
    <property type="entry name" value="SLH"/>
    <property type="match status" value="1"/>
</dbReference>
<reference evidence="5" key="1">
    <citation type="journal article" date="2019" name="Int. J. Syst. Evol. Microbiol.">
        <title>The Global Catalogue of Microorganisms (GCM) 10K type strain sequencing project: providing services to taxonomists for standard genome sequencing and annotation.</title>
        <authorList>
            <consortium name="The Broad Institute Genomics Platform"/>
            <consortium name="The Broad Institute Genome Sequencing Center for Infectious Disease"/>
            <person name="Wu L."/>
            <person name="Ma J."/>
        </authorList>
    </citation>
    <scope>NUCLEOTIDE SEQUENCE [LARGE SCALE GENOMIC DNA]</scope>
    <source>
        <strain evidence="5">CCUG 53270</strain>
    </source>
</reference>
<evidence type="ECO:0000313" key="4">
    <source>
        <dbReference type="EMBL" id="MFD1220118.1"/>
    </source>
</evidence>
<feature type="signal peptide" evidence="2">
    <location>
        <begin position="1"/>
        <end position="25"/>
    </location>
</feature>
<evidence type="ECO:0000256" key="1">
    <source>
        <dbReference type="SAM" id="MobiDB-lite"/>
    </source>
</evidence>
<dbReference type="InterPro" id="IPR001119">
    <property type="entry name" value="SLH_dom"/>
</dbReference>
<feature type="region of interest" description="Disordered" evidence="1">
    <location>
        <begin position="363"/>
        <end position="401"/>
    </location>
</feature>
<comment type="caution">
    <text evidence="4">The sequence shown here is derived from an EMBL/GenBank/DDBJ whole genome shotgun (WGS) entry which is preliminary data.</text>
</comment>
<accession>A0ABW3UHB3</accession>
<evidence type="ECO:0000256" key="2">
    <source>
        <dbReference type="SAM" id="SignalP"/>
    </source>
</evidence>
<gene>
    <name evidence="4" type="ORF">ACFQ4B_08310</name>
</gene>
<evidence type="ECO:0000313" key="5">
    <source>
        <dbReference type="Proteomes" id="UP001597180"/>
    </source>
</evidence>
<dbReference type="PROSITE" id="PS51257">
    <property type="entry name" value="PROKAR_LIPOPROTEIN"/>
    <property type="match status" value="1"/>
</dbReference>
<keyword evidence="5" id="KW-1185">Reference proteome</keyword>
<dbReference type="Proteomes" id="UP001597180">
    <property type="component" value="Unassembled WGS sequence"/>
</dbReference>
<protein>
    <submittedName>
        <fullName evidence="4">S-layer homology domain-containing protein</fullName>
    </submittedName>
</protein>
<evidence type="ECO:0000259" key="3">
    <source>
        <dbReference type="PROSITE" id="PS51272"/>
    </source>
</evidence>
<keyword evidence="2" id="KW-0732">Signal</keyword>
<dbReference type="PROSITE" id="PS51272">
    <property type="entry name" value="SLH"/>
    <property type="match status" value="1"/>
</dbReference>
<proteinExistence type="predicted"/>